<evidence type="ECO:0000313" key="2">
    <source>
        <dbReference type="Proteomes" id="UP001215503"/>
    </source>
</evidence>
<proteinExistence type="predicted"/>
<dbReference type="EMBL" id="JARHUD010000001">
    <property type="protein sequence ID" value="MDF2094590.1"/>
    <property type="molecule type" value="Genomic_DNA"/>
</dbReference>
<comment type="caution">
    <text evidence="1">The sequence shown here is derived from an EMBL/GenBank/DDBJ whole genome shotgun (WGS) entry which is preliminary data.</text>
</comment>
<gene>
    <name evidence="1" type="ORF">P2G67_01210</name>
</gene>
<protein>
    <submittedName>
        <fullName evidence="1">Sarcosine oxidase subunit gamma family protein</fullName>
    </submittedName>
</protein>
<dbReference type="Gene3D" id="3.30.1360.120">
    <property type="entry name" value="Probable tRNA modification gtpase trme, domain 1"/>
    <property type="match status" value="1"/>
</dbReference>
<dbReference type="Pfam" id="PF04268">
    <property type="entry name" value="SoxG"/>
    <property type="match status" value="1"/>
</dbReference>
<accession>A0ABT5YI27</accession>
<keyword evidence="2" id="KW-1185">Reference proteome</keyword>
<dbReference type="SUPFAM" id="SSF103025">
    <property type="entry name" value="Folate-binding domain"/>
    <property type="match status" value="1"/>
</dbReference>
<evidence type="ECO:0000313" key="1">
    <source>
        <dbReference type="EMBL" id="MDF2094590.1"/>
    </source>
</evidence>
<organism evidence="1 2">
    <name type="scientific">Aquibaculum arenosum</name>
    <dbReference type="NCBI Taxonomy" id="3032591"/>
    <lineage>
        <taxon>Bacteria</taxon>
        <taxon>Pseudomonadati</taxon>
        <taxon>Pseudomonadota</taxon>
        <taxon>Alphaproteobacteria</taxon>
        <taxon>Rhodospirillales</taxon>
        <taxon>Rhodovibrionaceae</taxon>
        <taxon>Aquibaculum</taxon>
    </lineage>
</organism>
<dbReference type="Proteomes" id="UP001215503">
    <property type="component" value="Unassembled WGS sequence"/>
</dbReference>
<dbReference type="Gene3D" id="3.30.70.1520">
    <property type="entry name" value="Heterotetrameric sarcosine oxidase"/>
    <property type="match status" value="1"/>
</dbReference>
<dbReference type="InterPro" id="IPR027266">
    <property type="entry name" value="TrmE/GcvT-like"/>
</dbReference>
<dbReference type="InterPro" id="IPR007375">
    <property type="entry name" value="SoxG"/>
</dbReference>
<dbReference type="RefSeq" id="WP_275819207.1">
    <property type="nucleotide sequence ID" value="NZ_JARHUD010000001.1"/>
</dbReference>
<name>A0ABT5YI27_9PROT</name>
<reference evidence="1 2" key="1">
    <citation type="submission" date="2023-03" db="EMBL/GenBank/DDBJ databases">
        <title>Fodinicurvata sp. CAU 1616 isolated from sea sendiment.</title>
        <authorList>
            <person name="Kim W."/>
        </authorList>
    </citation>
    <scope>NUCLEOTIDE SEQUENCE [LARGE SCALE GENOMIC DNA]</scope>
    <source>
        <strain evidence="1 2">CAU 1616</strain>
    </source>
</reference>
<sequence>MPERLSALEGAYHPGLHGTTDPAAARLSSSERRGLSVALVSCFPEDREAVAATLRELVGLELPAPSRAHENEAGALLWQGPDRWLVVVPEDKRPDLVRTLRDAFADRPAVAVADINHARCVIRIAGTKARDLLAKGCGLDLIEESFPAGHCALTRFGHQAVTLHARAREEIDLYVTRSFALALWEELLDLGAEYGLRVEEPLR</sequence>